<dbReference type="PANTHER" id="PTHR33545:SF9">
    <property type="entry name" value="UPF0750 MEMBRANE PROTEIN YITE"/>
    <property type="match status" value="1"/>
</dbReference>
<evidence type="ECO:0000259" key="7">
    <source>
        <dbReference type="Pfam" id="PF10035"/>
    </source>
</evidence>
<organism evidence="8 9">
    <name type="scientific">Algivirga pacifica</name>
    <dbReference type="NCBI Taxonomy" id="1162670"/>
    <lineage>
        <taxon>Bacteria</taxon>
        <taxon>Pseudomonadati</taxon>
        <taxon>Bacteroidota</taxon>
        <taxon>Cytophagia</taxon>
        <taxon>Cytophagales</taxon>
        <taxon>Flammeovirgaceae</taxon>
        <taxon>Algivirga</taxon>
    </lineage>
</organism>
<comment type="subcellular location">
    <subcellularLocation>
        <location evidence="1">Cell membrane</location>
        <topology evidence="1">Multi-pass membrane protein</topology>
    </subcellularLocation>
</comment>
<dbReference type="Proteomes" id="UP001500298">
    <property type="component" value="Unassembled WGS sequence"/>
</dbReference>
<evidence type="ECO:0000313" key="8">
    <source>
        <dbReference type="EMBL" id="GAA4831598.1"/>
    </source>
</evidence>
<reference evidence="9" key="1">
    <citation type="journal article" date="2019" name="Int. J. Syst. Evol. Microbiol.">
        <title>The Global Catalogue of Microorganisms (GCM) 10K type strain sequencing project: providing services to taxonomists for standard genome sequencing and annotation.</title>
        <authorList>
            <consortium name="The Broad Institute Genomics Platform"/>
            <consortium name="The Broad Institute Genome Sequencing Center for Infectious Disease"/>
            <person name="Wu L."/>
            <person name="Ma J."/>
        </authorList>
    </citation>
    <scope>NUCLEOTIDE SEQUENCE [LARGE SCALE GENOMIC DNA]</scope>
    <source>
        <strain evidence="9">JCM 18326</strain>
    </source>
</reference>
<feature type="transmembrane region" description="Helical" evidence="6">
    <location>
        <begin position="126"/>
        <end position="144"/>
    </location>
</feature>
<protein>
    <submittedName>
        <fullName evidence="8">YitT family protein</fullName>
    </submittedName>
</protein>
<dbReference type="Pfam" id="PF02588">
    <property type="entry name" value="YitT_membrane"/>
    <property type="match status" value="1"/>
</dbReference>
<dbReference type="InterPro" id="IPR019264">
    <property type="entry name" value="DUF2179"/>
</dbReference>
<dbReference type="Gene3D" id="3.30.70.120">
    <property type="match status" value="1"/>
</dbReference>
<dbReference type="Pfam" id="PF10035">
    <property type="entry name" value="DUF2179"/>
    <property type="match status" value="1"/>
</dbReference>
<evidence type="ECO:0000256" key="4">
    <source>
        <dbReference type="ARBA" id="ARBA00022989"/>
    </source>
</evidence>
<keyword evidence="9" id="KW-1185">Reference proteome</keyword>
<evidence type="ECO:0000256" key="3">
    <source>
        <dbReference type="ARBA" id="ARBA00022692"/>
    </source>
</evidence>
<gene>
    <name evidence="8" type="ORF">GCM10023331_16060</name>
</gene>
<accession>A0ABP9D659</accession>
<dbReference type="EMBL" id="BAABJX010000024">
    <property type="protein sequence ID" value="GAA4831598.1"/>
    <property type="molecule type" value="Genomic_DNA"/>
</dbReference>
<dbReference type="PIRSF" id="PIRSF006483">
    <property type="entry name" value="Membrane_protein_YitT"/>
    <property type="match status" value="1"/>
</dbReference>
<dbReference type="InterPro" id="IPR015867">
    <property type="entry name" value="N-reg_PII/ATP_PRibTrfase_C"/>
</dbReference>
<feature type="transmembrane region" description="Helical" evidence="6">
    <location>
        <begin position="100"/>
        <end position="120"/>
    </location>
</feature>
<evidence type="ECO:0000256" key="6">
    <source>
        <dbReference type="SAM" id="Phobius"/>
    </source>
</evidence>
<evidence type="ECO:0000256" key="5">
    <source>
        <dbReference type="ARBA" id="ARBA00023136"/>
    </source>
</evidence>
<feature type="transmembrane region" description="Helical" evidence="6">
    <location>
        <begin position="24"/>
        <end position="47"/>
    </location>
</feature>
<dbReference type="PANTHER" id="PTHR33545">
    <property type="entry name" value="UPF0750 MEMBRANE PROTEIN YITT-RELATED"/>
    <property type="match status" value="1"/>
</dbReference>
<evidence type="ECO:0000313" key="9">
    <source>
        <dbReference type="Proteomes" id="UP001500298"/>
    </source>
</evidence>
<evidence type="ECO:0000256" key="2">
    <source>
        <dbReference type="ARBA" id="ARBA00022475"/>
    </source>
</evidence>
<evidence type="ECO:0000256" key="1">
    <source>
        <dbReference type="ARBA" id="ARBA00004651"/>
    </source>
</evidence>
<comment type="caution">
    <text evidence="8">The sequence shown here is derived from an EMBL/GenBank/DDBJ whole genome shotgun (WGS) entry which is preliminary data.</text>
</comment>
<feature type="transmembrane region" description="Helical" evidence="6">
    <location>
        <begin position="67"/>
        <end position="88"/>
    </location>
</feature>
<dbReference type="InterPro" id="IPR003740">
    <property type="entry name" value="YitT"/>
</dbReference>
<dbReference type="CDD" id="cd16380">
    <property type="entry name" value="YitT_C"/>
    <property type="match status" value="1"/>
</dbReference>
<keyword evidence="3 6" id="KW-0812">Transmembrane</keyword>
<feature type="domain" description="DUF2179" evidence="7">
    <location>
        <begin position="240"/>
        <end position="295"/>
    </location>
</feature>
<keyword evidence="5 6" id="KW-0472">Membrane</keyword>
<feature type="transmembrane region" description="Helical" evidence="6">
    <location>
        <begin position="168"/>
        <end position="187"/>
    </location>
</feature>
<proteinExistence type="predicted"/>
<sequence length="303" mass="33232">MTMQNKQTFKIKEVPQVKPMSKPWFISTLKALLGASIIAFGYVAFFIPHKIIPGGLFGFSTIVGDLTGWPIGMISLAINIPLLVWAILSLGNSFGVKTILAMLWASLAVDGFAWLLSGYVFAEDKLLSAIFGGVLIGTGVAFTLREEATTGGTDTLAKILSHYFKTPVSKFVLLIDGSIVVMGLVVFQDFTLAPYAILSVFTISKTIDSVLGGFNSKNVVMIISQKHEEVREYILNDLDRGGTYLNGQGLFYNQQERNVILTAISRKEMVRLENYLKVLDPQAFLMVLPAHEVKGSGFQPLLQ</sequence>
<keyword evidence="4 6" id="KW-1133">Transmembrane helix</keyword>
<keyword evidence="2" id="KW-1003">Cell membrane</keyword>
<dbReference type="InterPro" id="IPR051461">
    <property type="entry name" value="UPF0750_membrane"/>
</dbReference>
<name>A0ABP9D659_9BACT</name>